<evidence type="ECO:0000313" key="3">
    <source>
        <dbReference type="Proteomes" id="UP001054945"/>
    </source>
</evidence>
<evidence type="ECO:0000313" key="2">
    <source>
        <dbReference type="EMBL" id="GIY80490.1"/>
    </source>
</evidence>
<comment type="caution">
    <text evidence="2">The sequence shown here is derived from an EMBL/GenBank/DDBJ whole genome shotgun (WGS) entry which is preliminary data.</text>
</comment>
<organism evidence="2 3">
    <name type="scientific">Caerostris extrusa</name>
    <name type="common">Bark spider</name>
    <name type="synonym">Caerostris bankana</name>
    <dbReference type="NCBI Taxonomy" id="172846"/>
    <lineage>
        <taxon>Eukaryota</taxon>
        <taxon>Metazoa</taxon>
        <taxon>Ecdysozoa</taxon>
        <taxon>Arthropoda</taxon>
        <taxon>Chelicerata</taxon>
        <taxon>Arachnida</taxon>
        <taxon>Araneae</taxon>
        <taxon>Araneomorphae</taxon>
        <taxon>Entelegynae</taxon>
        <taxon>Araneoidea</taxon>
        <taxon>Araneidae</taxon>
        <taxon>Caerostris</taxon>
    </lineage>
</organism>
<gene>
    <name evidence="2" type="ORF">CEXT_642171</name>
</gene>
<keyword evidence="1" id="KW-0812">Transmembrane</keyword>
<keyword evidence="3" id="KW-1185">Reference proteome</keyword>
<evidence type="ECO:0000256" key="1">
    <source>
        <dbReference type="SAM" id="Phobius"/>
    </source>
</evidence>
<proteinExistence type="predicted"/>
<dbReference type="EMBL" id="BPLR01016015">
    <property type="protein sequence ID" value="GIY80490.1"/>
    <property type="molecule type" value="Genomic_DNA"/>
</dbReference>
<keyword evidence="1" id="KW-1133">Transmembrane helix</keyword>
<keyword evidence="1" id="KW-0472">Membrane</keyword>
<feature type="transmembrane region" description="Helical" evidence="1">
    <location>
        <begin position="118"/>
        <end position="139"/>
    </location>
</feature>
<dbReference type="Proteomes" id="UP001054945">
    <property type="component" value="Unassembled WGS sequence"/>
</dbReference>
<reference evidence="2 3" key="1">
    <citation type="submission" date="2021-06" db="EMBL/GenBank/DDBJ databases">
        <title>Caerostris extrusa draft genome.</title>
        <authorList>
            <person name="Kono N."/>
            <person name="Arakawa K."/>
        </authorList>
    </citation>
    <scope>NUCLEOTIDE SEQUENCE [LARGE SCALE GENOMIC DNA]</scope>
</reference>
<sequence>MAPRVLLFLNLPSARERCDARGKEESRCLMRELAAGRSSLEFLHFHLSISAQLCSPSRPPLGIPPSVQPLPTRYFETESACYRLTFVLLTSLWISSVEDFEEFFLYNIQILLMPEQKLLNVLPEGLLVIVLSTGFFGAYEFSVKY</sequence>
<name>A0AAV4WGN3_CAEEX</name>
<accession>A0AAV4WGN3</accession>
<protein>
    <submittedName>
        <fullName evidence="2">Uncharacterized protein</fullName>
    </submittedName>
</protein>
<dbReference type="AlphaFoldDB" id="A0AAV4WGN3"/>